<comment type="subcellular location">
    <subcellularLocation>
        <location evidence="1">Mitochondrion inner membrane</location>
        <topology evidence="1">Multi-pass membrane protein</topology>
    </subcellularLocation>
</comment>
<dbReference type="STRING" id="37546.A0A1B0FG31"/>
<evidence type="ECO:0000256" key="19">
    <source>
        <dbReference type="ARBA" id="ARBA00078745"/>
    </source>
</evidence>
<dbReference type="GO" id="GO:0005289">
    <property type="term" value="F:high-affinity L-arginine transmembrane transporter activity"/>
    <property type="evidence" value="ECO:0007669"/>
    <property type="project" value="TreeGrafter"/>
</dbReference>
<dbReference type="InterPro" id="IPR018108">
    <property type="entry name" value="MCP_transmembrane"/>
</dbReference>
<comment type="catalytic activity">
    <reaction evidence="13">
        <text>L-histidine(out) + L-arginine(in) = L-histidine(in) + L-arginine(out)</text>
        <dbReference type="Rhea" id="RHEA:71063"/>
        <dbReference type="ChEBI" id="CHEBI:32682"/>
        <dbReference type="ChEBI" id="CHEBI:57595"/>
    </reaction>
</comment>
<evidence type="ECO:0000256" key="5">
    <source>
        <dbReference type="ARBA" id="ARBA00022737"/>
    </source>
</evidence>
<dbReference type="PhylomeDB" id="A0A1B0FG31"/>
<dbReference type="AlphaFoldDB" id="A0A1B0FG31"/>
<evidence type="ECO:0000256" key="9">
    <source>
        <dbReference type="ARBA" id="ARBA00023128"/>
    </source>
</evidence>
<dbReference type="Pfam" id="PF00153">
    <property type="entry name" value="Mito_carr"/>
    <property type="match status" value="3"/>
</dbReference>
<comment type="catalytic activity">
    <reaction evidence="16">
        <text>N(omega)-methyl-L-arginine(in) + L-arginine(out) = N(omega)-methyl-L-arginine(out) + L-arginine(in)</text>
        <dbReference type="Rhea" id="RHEA:72803"/>
        <dbReference type="ChEBI" id="CHEBI:32682"/>
        <dbReference type="ChEBI" id="CHEBI:114953"/>
    </reaction>
</comment>
<evidence type="ECO:0000256" key="14">
    <source>
        <dbReference type="ARBA" id="ARBA00051045"/>
    </source>
</evidence>
<keyword evidence="3 23" id="KW-0813">Transport</keyword>
<evidence type="ECO:0000256" key="4">
    <source>
        <dbReference type="ARBA" id="ARBA00022692"/>
    </source>
</evidence>
<evidence type="ECO:0000256" key="21">
    <source>
        <dbReference type="ARBA" id="ARBA00080567"/>
    </source>
</evidence>
<comment type="catalytic activity">
    <reaction evidence="12">
        <text>L-histidine(out) = L-histidine(in)</text>
        <dbReference type="Rhea" id="RHEA:72807"/>
        <dbReference type="ChEBI" id="CHEBI:57595"/>
    </reaction>
</comment>
<comment type="catalytic activity">
    <reaction evidence="14">
        <text>L-homoarginine(in) + L-arginine(out) = L-homoarginine(out) + L-arginine(in)</text>
        <dbReference type="Rhea" id="RHEA:72799"/>
        <dbReference type="ChEBI" id="CHEBI:32682"/>
        <dbReference type="ChEBI" id="CHEBI:143006"/>
    </reaction>
</comment>
<dbReference type="InterPro" id="IPR050567">
    <property type="entry name" value="Mitochondrial_Carrier"/>
</dbReference>
<dbReference type="PROSITE" id="PS50920">
    <property type="entry name" value="SOLCAR"/>
    <property type="match status" value="3"/>
</dbReference>
<dbReference type="Gene3D" id="1.50.40.10">
    <property type="entry name" value="Mitochondrial carrier domain"/>
    <property type="match status" value="1"/>
</dbReference>
<accession>A0A1B0FG31</accession>
<comment type="catalytic activity">
    <reaction evidence="15">
        <text>L-ornithine(in) + L-arginine(out) = L-ornithine(out) + L-arginine(in)</text>
        <dbReference type="Rhea" id="RHEA:34991"/>
        <dbReference type="ChEBI" id="CHEBI:32682"/>
        <dbReference type="ChEBI" id="CHEBI:46911"/>
    </reaction>
</comment>
<keyword evidence="7" id="KW-0029">Amino-acid transport</keyword>
<keyword evidence="9" id="KW-0496">Mitochondrion</keyword>
<dbReference type="PANTHER" id="PTHR45624:SF61">
    <property type="entry name" value="MITOCHONDRIAL BASIC AMINO ACIDS TRANSPORTER"/>
    <property type="match status" value="1"/>
</dbReference>
<dbReference type="EMBL" id="CCAG010013157">
    <property type="status" value="NOT_ANNOTATED_CDS"/>
    <property type="molecule type" value="Genomic_DNA"/>
</dbReference>
<evidence type="ECO:0000313" key="24">
    <source>
        <dbReference type="EnsemblMetazoa" id="GMOY002731-PA"/>
    </source>
</evidence>
<dbReference type="GO" id="GO:1990575">
    <property type="term" value="P:mitochondrial L-ornithine transmembrane transport"/>
    <property type="evidence" value="ECO:0007669"/>
    <property type="project" value="TreeGrafter"/>
</dbReference>
<evidence type="ECO:0000256" key="2">
    <source>
        <dbReference type="ARBA" id="ARBA00006375"/>
    </source>
</evidence>
<dbReference type="InterPro" id="IPR023395">
    <property type="entry name" value="MCP_dom_sf"/>
</dbReference>
<evidence type="ECO:0000256" key="11">
    <source>
        <dbReference type="ARBA" id="ARBA00049090"/>
    </source>
</evidence>
<evidence type="ECO:0000256" key="15">
    <source>
        <dbReference type="ARBA" id="ARBA00051921"/>
    </source>
</evidence>
<dbReference type="FunFam" id="1.50.40.10:FF:000037">
    <property type="entry name" value="Solute carrier family 25 member 29"/>
    <property type="match status" value="1"/>
</dbReference>
<dbReference type="SUPFAM" id="SSF103506">
    <property type="entry name" value="Mitochondrial carrier"/>
    <property type="match status" value="1"/>
</dbReference>
<evidence type="ECO:0000256" key="7">
    <source>
        <dbReference type="ARBA" id="ARBA00022970"/>
    </source>
</evidence>
<dbReference type="InterPro" id="IPR002067">
    <property type="entry name" value="MCP"/>
</dbReference>
<keyword evidence="25" id="KW-1185">Reference proteome</keyword>
<keyword evidence="10 22" id="KW-0472">Membrane</keyword>
<dbReference type="PRINTS" id="PR00926">
    <property type="entry name" value="MITOCARRIER"/>
</dbReference>
<evidence type="ECO:0000256" key="20">
    <source>
        <dbReference type="ARBA" id="ARBA00079387"/>
    </source>
</evidence>
<evidence type="ECO:0000256" key="22">
    <source>
        <dbReference type="PROSITE-ProRule" id="PRU00282"/>
    </source>
</evidence>
<proteinExistence type="inferred from homology"/>
<dbReference type="GO" id="GO:0005743">
    <property type="term" value="C:mitochondrial inner membrane"/>
    <property type="evidence" value="ECO:0007669"/>
    <property type="project" value="UniProtKB-SubCell"/>
</dbReference>
<keyword evidence="5" id="KW-0677">Repeat</keyword>
<organism evidence="24 25">
    <name type="scientific">Glossina morsitans morsitans</name>
    <name type="common">Savannah tsetse fly</name>
    <dbReference type="NCBI Taxonomy" id="37546"/>
    <lineage>
        <taxon>Eukaryota</taxon>
        <taxon>Metazoa</taxon>
        <taxon>Ecdysozoa</taxon>
        <taxon>Arthropoda</taxon>
        <taxon>Hexapoda</taxon>
        <taxon>Insecta</taxon>
        <taxon>Pterygota</taxon>
        <taxon>Neoptera</taxon>
        <taxon>Endopterygota</taxon>
        <taxon>Diptera</taxon>
        <taxon>Brachycera</taxon>
        <taxon>Muscomorpha</taxon>
        <taxon>Hippoboscoidea</taxon>
        <taxon>Glossinidae</taxon>
        <taxon>Glossina</taxon>
    </lineage>
</organism>
<evidence type="ECO:0000256" key="6">
    <source>
        <dbReference type="ARBA" id="ARBA00022792"/>
    </source>
</evidence>
<reference evidence="24" key="1">
    <citation type="submission" date="2020-05" db="UniProtKB">
        <authorList>
            <consortium name="EnsemblMetazoa"/>
        </authorList>
    </citation>
    <scope>IDENTIFICATION</scope>
    <source>
        <strain evidence="24">Yale</strain>
    </source>
</reference>
<comment type="similarity">
    <text evidence="2 23">Belongs to the mitochondrial carrier (TC 2.A.29) family.</text>
</comment>
<dbReference type="VEuPathDB" id="VectorBase:GMOY002731"/>
<dbReference type="Proteomes" id="UP000092444">
    <property type="component" value="Unassembled WGS sequence"/>
</dbReference>
<evidence type="ECO:0000256" key="13">
    <source>
        <dbReference type="ARBA" id="ARBA00050768"/>
    </source>
</evidence>
<sequence>MSKNRQLSFISAASKETNTADFIRLVVMRFIYGLASTMGVEERLEGVFNGAFVPPNADNDFFDFGGLTDYGDGDDDYGDESALENVQINNNLAKPRFIVANTSAAGVLVSHPLDTIKVHLQTQNAKEMKYRGTWHCLKTIVKEESIHGLYKGMSSPLGGLAAVNAIVFGIYGNVQRMCRDPNSLGTQALSGGVAGFFQSIACAPMELAKIRMQLQTKDQLGKKFKCPLDYLIHVVRTEGYIGTMRGIGFTAFRDVPGFASYFASFEYLTSLQSPLTVWWTLTAGGLAGIASWLVSYPIDVVKTCIQADDPASPKYSGYMDVIRKGYRSEGLHFFFRGINSTMIRSFPMNAACFYVVSAFMNYFAVDGPDDVANTHDTQTSIALAANTPLSYIFNHVVEPDERIRQQHLAMTKSLQSFSTFSEAICHSEAEELATEWYPVNEDKYFVLEDKRLMAREFRINERPVDC</sequence>
<evidence type="ECO:0000256" key="17">
    <source>
        <dbReference type="ARBA" id="ARBA00071763"/>
    </source>
</evidence>
<evidence type="ECO:0000256" key="3">
    <source>
        <dbReference type="ARBA" id="ARBA00022448"/>
    </source>
</evidence>
<evidence type="ECO:0000256" key="8">
    <source>
        <dbReference type="ARBA" id="ARBA00022989"/>
    </source>
</evidence>
<evidence type="ECO:0000256" key="12">
    <source>
        <dbReference type="ARBA" id="ARBA00050592"/>
    </source>
</evidence>
<feature type="repeat" description="Solcar" evidence="22">
    <location>
        <begin position="95"/>
        <end position="177"/>
    </location>
</feature>
<evidence type="ECO:0000256" key="23">
    <source>
        <dbReference type="RuleBase" id="RU000488"/>
    </source>
</evidence>
<evidence type="ECO:0000256" key="16">
    <source>
        <dbReference type="ARBA" id="ARBA00052673"/>
    </source>
</evidence>
<comment type="catalytic activity">
    <reaction evidence="11">
        <text>L-lysine(out) + L-arginine(in) = L-lysine(in) + L-arginine(out)</text>
        <dbReference type="Rhea" id="RHEA:70827"/>
        <dbReference type="ChEBI" id="CHEBI:32551"/>
        <dbReference type="ChEBI" id="CHEBI:32682"/>
    </reaction>
</comment>
<dbReference type="EnsemblMetazoa" id="GMOY002731-RA">
    <property type="protein sequence ID" value="GMOY002731-PA"/>
    <property type="gene ID" value="GMOY002731"/>
</dbReference>
<name>A0A1B0FG31_GLOMM</name>
<evidence type="ECO:0000256" key="18">
    <source>
        <dbReference type="ARBA" id="ARBA00076491"/>
    </source>
</evidence>
<evidence type="ECO:0000256" key="10">
    <source>
        <dbReference type="ARBA" id="ARBA00023136"/>
    </source>
</evidence>
<keyword evidence="4 22" id="KW-0812">Transmembrane</keyword>
<protein>
    <recommendedName>
        <fullName evidence="17">Mitochondrial basic amino acids transporter</fullName>
    </recommendedName>
    <alternativeName>
        <fullName evidence="21">Carnitine/acylcarnitine translocase-like</fullName>
    </alternativeName>
    <alternativeName>
        <fullName evidence="20">Mitochondrial carnitine/acylcarnitine carrier protein CACL</fullName>
    </alternativeName>
    <alternativeName>
        <fullName evidence="19">Mitochondrial ornithine transporter 3</fullName>
    </alternativeName>
    <alternativeName>
        <fullName evidence="18">Solute carrier family 25 member 29</fullName>
    </alternativeName>
</protein>
<evidence type="ECO:0000256" key="1">
    <source>
        <dbReference type="ARBA" id="ARBA00004448"/>
    </source>
</evidence>
<dbReference type="PANTHER" id="PTHR45624">
    <property type="entry name" value="MITOCHONDRIAL BASIC AMINO ACIDS TRANSPORTER-RELATED"/>
    <property type="match status" value="1"/>
</dbReference>
<feature type="repeat" description="Solcar" evidence="22">
    <location>
        <begin position="275"/>
        <end position="362"/>
    </location>
</feature>
<evidence type="ECO:0000313" key="25">
    <source>
        <dbReference type="Proteomes" id="UP000092444"/>
    </source>
</evidence>
<keyword evidence="6" id="KW-0999">Mitochondrion inner membrane</keyword>
<keyword evidence="8" id="KW-1133">Transmembrane helix</keyword>
<feature type="repeat" description="Solcar" evidence="22">
    <location>
        <begin position="182"/>
        <end position="271"/>
    </location>
</feature>